<dbReference type="Proteomes" id="UP001302349">
    <property type="component" value="Chromosome"/>
</dbReference>
<dbReference type="Pfam" id="PF02628">
    <property type="entry name" value="COX15-CtaA"/>
    <property type="match status" value="2"/>
</dbReference>
<evidence type="ECO:0000256" key="9">
    <source>
        <dbReference type="ARBA" id="ARBA00023136"/>
    </source>
</evidence>
<keyword evidence="9 12" id="KW-0472">Membrane</keyword>
<feature type="transmembrane region" description="Helical" evidence="12">
    <location>
        <begin position="116"/>
        <end position="135"/>
    </location>
</feature>
<feature type="transmembrane region" description="Helical" evidence="12">
    <location>
        <begin position="265"/>
        <end position="282"/>
    </location>
</feature>
<evidence type="ECO:0000256" key="4">
    <source>
        <dbReference type="ARBA" id="ARBA00022723"/>
    </source>
</evidence>
<evidence type="ECO:0000256" key="8">
    <source>
        <dbReference type="ARBA" id="ARBA00023133"/>
    </source>
</evidence>
<evidence type="ECO:0000256" key="1">
    <source>
        <dbReference type="ARBA" id="ARBA00004141"/>
    </source>
</evidence>
<name>A0ABZ0IYQ3_9BACT</name>
<dbReference type="PANTHER" id="PTHR35457">
    <property type="entry name" value="HEME A SYNTHASE"/>
    <property type="match status" value="1"/>
</dbReference>
<keyword evidence="7" id="KW-0408">Iron</keyword>
<organism evidence="13 14">
    <name type="scientific">Imperialibacter roseus</name>
    <dbReference type="NCBI Taxonomy" id="1324217"/>
    <lineage>
        <taxon>Bacteria</taxon>
        <taxon>Pseudomonadati</taxon>
        <taxon>Bacteroidota</taxon>
        <taxon>Cytophagia</taxon>
        <taxon>Cytophagales</taxon>
        <taxon>Flammeovirgaceae</taxon>
        <taxon>Imperialibacter</taxon>
    </lineage>
</organism>
<dbReference type="RefSeq" id="WP_317492254.1">
    <property type="nucleotide sequence ID" value="NZ_CP136051.1"/>
</dbReference>
<evidence type="ECO:0000313" key="14">
    <source>
        <dbReference type="Proteomes" id="UP001302349"/>
    </source>
</evidence>
<keyword evidence="2" id="KW-1003">Cell membrane</keyword>
<evidence type="ECO:0000256" key="11">
    <source>
        <dbReference type="ARBA" id="ARBA00023444"/>
    </source>
</evidence>
<evidence type="ECO:0000256" key="12">
    <source>
        <dbReference type="SAM" id="Phobius"/>
    </source>
</evidence>
<dbReference type="EMBL" id="CP136051">
    <property type="protein sequence ID" value="WOK09642.1"/>
    <property type="molecule type" value="Genomic_DNA"/>
</dbReference>
<reference evidence="13 14" key="1">
    <citation type="journal article" date="2023" name="Microbiol. Resour. Announc.">
        <title>Complete Genome Sequence of Imperialibacter roseus strain P4T.</title>
        <authorList>
            <person name="Tizabi D.R."/>
            <person name="Bachvaroff T."/>
            <person name="Hill R.T."/>
        </authorList>
    </citation>
    <scope>NUCLEOTIDE SEQUENCE [LARGE SCALE GENOMIC DNA]</scope>
    <source>
        <strain evidence="13 14">P4T</strain>
    </source>
</reference>
<evidence type="ECO:0000313" key="13">
    <source>
        <dbReference type="EMBL" id="WOK09642.1"/>
    </source>
</evidence>
<dbReference type="InterPro" id="IPR003780">
    <property type="entry name" value="COX15/CtaA_fam"/>
</dbReference>
<dbReference type="PANTHER" id="PTHR35457:SF1">
    <property type="entry name" value="HEME A SYNTHASE"/>
    <property type="match status" value="1"/>
</dbReference>
<keyword evidence="14" id="KW-1185">Reference proteome</keyword>
<feature type="transmembrane region" description="Helical" evidence="12">
    <location>
        <begin position="322"/>
        <end position="340"/>
    </location>
</feature>
<keyword evidence="4" id="KW-0479">Metal-binding</keyword>
<evidence type="ECO:0000256" key="3">
    <source>
        <dbReference type="ARBA" id="ARBA00022692"/>
    </source>
</evidence>
<keyword evidence="6" id="KW-0560">Oxidoreductase</keyword>
<feature type="transmembrane region" description="Helical" evidence="12">
    <location>
        <begin position="147"/>
        <end position="169"/>
    </location>
</feature>
<proteinExistence type="predicted"/>
<feature type="transmembrane region" description="Helical" evidence="12">
    <location>
        <begin position="14"/>
        <end position="32"/>
    </location>
</feature>
<evidence type="ECO:0000256" key="6">
    <source>
        <dbReference type="ARBA" id="ARBA00023002"/>
    </source>
</evidence>
<feature type="transmembrane region" description="Helical" evidence="12">
    <location>
        <begin position="175"/>
        <end position="196"/>
    </location>
</feature>
<accession>A0ABZ0IYQ3</accession>
<evidence type="ECO:0000256" key="7">
    <source>
        <dbReference type="ARBA" id="ARBA00023004"/>
    </source>
</evidence>
<comment type="subcellular location">
    <subcellularLocation>
        <location evidence="1">Membrane</location>
        <topology evidence="1">Multi-pass membrane protein</topology>
    </subcellularLocation>
</comment>
<sequence>MQENPKSLKRYKQLTISTIIAVYLLILVGGIVRSSGSGMGCPDWPKCFGNWVPPTSVEQLPANYKEVYSEKRHQKNIRLTGYLEKLGFSDTANKLKNDPSVREEADFNPLRTWIEYVNRLVGVVIGMLIFATFVYSIRFRKTQPKVFIFSLLAFGGVVFQGWVGSIVVSTNLLPGMISFHMLLALLIVMLLIYTYFIVDPLVAEKETVGDSKNVKWLLLGCAALFIVQLIVGINVREGVDSGLSSGIERSAVLDWIGFKFYFHRSFSWALLIGHVLLTYFLWTTSPLSFSIKFSAVLTLVVFLEIVSGAAMGYFSIPAFLQPIHLLLASVVFGFQVYLFLRISRKGALNIKHSI</sequence>
<keyword evidence="3 12" id="KW-0812">Transmembrane</keyword>
<feature type="transmembrane region" description="Helical" evidence="12">
    <location>
        <begin position="294"/>
        <end position="316"/>
    </location>
</feature>
<dbReference type="InterPro" id="IPR050450">
    <property type="entry name" value="COX15/CtaA_HemeA_synthase"/>
</dbReference>
<keyword evidence="8" id="KW-0350">Heme biosynthesis</keyword>
<keyword evidence="10" id="KW-1015">Disulfide bond</keyword>
<feature type="transmembrane region" description="Helical" evidence="12">
    <location>
        <begin position="216"/>
        <end position="235"/>
    </location>
</feature>
<evidence type="ECO:0000256" key="5">
    <source>
        <dbReference type="ARBA" id="ARBA00022989"/>
    </source>
</evidence>
<protein>
    <submittedName>
        <fullName evidence="13">COX15/CtaA family protein</fullName>
    </submittedName>
</protein>
<keyword evidence="5 12" id="KW-1133">Transmembrane helix</keyword>
<evidence type="ECO:0000256" key="2">
    <source>
        <dbReference type="ARBA" id="ARBA00022475"/>
    </source>
</evidence>
<gene>
    <name evidence="13" type="ORF">RT717_13440</name>
</gene>
<evidence type="ECO:0000256" key="10">
    <source>
        <dbReference type="ARBA" id="ARBA00023157"/>
    </source>
</evidence>
<comment type="pathway">
    <text evidence="11">Porphyrin-containing compound metabolism.</text>
</comment>